<name>X0XB95_9ZZZZ</name>
<comment type="caution">
    <text evidence="1">The sequence shown here is derived from an EMBL/GenBank/DDBJ whole genome shotgun (WGS) entry which is preliminary data.</text>
</comment>
<evidence type="ECO:0000313" key="1">
    <source>
        <dbReference type="EMBL" id="GAG32702.1"/>
    </source>
</evidence>
<dbReference type="EMBL" id="BARS01042799">
    <property type="protein sequence ID" value="GAG32702.1"/>
    <property type="molecule type" value="Genomic_DNA"/>
</dbReference>
<sequence>MYNLEIKPTADKIFKKLSKKDKKQLIKGEFRP</sequence>
<feature type="non-terminal residue" evidence="1">
    <location>
        <position position="32"/>
    </location>
</feature>
<organism evidence="1">
    <name type="scientific">marine sediment metagenome</name>
    <dbReference type="NCBI Taxonomy" id="412755"/>
    <lineage>
        <taxon>unclassified sequences</taxon>
        <taxon>metagenomes</taxon>
        <taxon>ecological metagenomes</taxon>
    </lineage>
</organism>
<reference evidence="1" key="1">
    <citation type="journal article" date="2014" name="Front. Microbiol.">
        <title>High frequency of phylogenetically diverse reductive dehalogenase-homologous genes in deep subseafloor sedimentary metagenomes.</title>
        <authorList>
            <person name="Kawai M."/>
            <person name="Futagami T."/>
            <person name="Toyoda A."/>
            <person name="Takaki Y."/>
            <person name="Nishi S."/>
            <person name="Hori S."/>
            <person name="Arai W."/>
            <person name="Tsubouchi T."/>
            <person name="Morono Y."/>
            <person name="Uchiyama I."/>
            <person name="Ito T."/>
            <person name="Fujiyama A."/>
            <person name="Inagaki F."/>
            <person name="Takami H."/>
        </authorList>
    </citation>
    <scope>NUCLEOTIDE SEQUENCE</scope>
    <source>
        <strain evidence="1">Expedition CK06-06</strain>
    </source>
</reference>
<dbReference type="AlphaFoldDB" id="X0XB95"/>
<proteinExistence type="predicted"/>
<gene>
    <name evidence="1" type="ORF">S01H1_64887</name>
</gene>
<protein>
    <submittedName>
        <fullName evidence="1">Uncharacterized protein</fullName>
    </submittedName>
</protein>
<accession>X0XB95</accession>